<dbReference type="STRING" id="1612308.SAMN05444581_108129"/>
<evidence type="ECO:0000256" key="1">
    <source>
        <dbReference type="ARBA" id="ARBA00022617"/>
    </source>
</evidence>
<dbReference type="GO" id="GO:0009055">
    <property type="term" value="F:electron transfer activity"/>
    <property type="evidence" value="ECO:0007669"/>
    <property type="project" value="InterPro"/>
</dbReference>
<organism evidence="7 8">
    <name type="scientific">Methylocapsa palsarum</name>
    <dbReference type="NCBI Taxonomy" id="1612308"/>
    <lineage>
        <taxon>Bacteria</taxon>
        <taxon>Pseudomonadati</taxon>
        <taxon>Pseudomonadota</taxon>
        <taxon>Alphaproteobacteria</taxon>
        <taxon>Hyphomicrobiales</taxon>
        <taxon>Beijerinckiaceae</taxon>
        <taxon>Methylocapsa</taxon>
    </lineage>
</organism>
<evidence type="ECO:0000256" key="4">
    <source>
        <dbReference type="PROSITE-ProRule" id="PRU00433"/>
    </source>
</evidence>
<keyword evidence="8" id="KW-1185">Reference proteome</keyword>
<feature type="chain" id="PRO_5011481717" evidence="5">
    <location>
        <begin position="31"/>
        <end position="335"/>
    </location>
</feature>
<dbReference type="Proteomes" id="UP000198755">
    <property type="component" value="Unassembled WGS sequence"/>
</dbReference>
<dbReference type="EMBL" id="FOSN01000008">
    <property type="protein sequence ID" value="SFK46644.1"/>
    <property type="molecule type" value="Genomic_DNA"/>
</dbReference>
<gene>
    <name evidence="7" type="ORF">SAMN05444581_108129</name>
</gene>
<dbReference type="GO" id="GO:0046872">
    <property type="term" value="F:metal ion binding"/>
    <property type="evidence" value="ECO:0007669"/>
    <property type="project" value="UniProtKB-KW"/>
</dbReference>
<keyword evidence="5" id="KW-0732">Signal</keyword>
<dbReference type="PROSITE" id="PS51007">
    <property type="entry name" value="CYTC"/>
    <property type="match status" value="2"/>
</dbReference>
<feature type="domain" description="Cytochrome c" evidence="6">
    <location>
        <begin position="185"/>
        <end position="278"/>
    </location>
</feature>
<sequence>MRRILAQGLAGATIATLMALAGLGAPSASAGDLARPDEKTWRAPDAGALPYDSHGLLVRRGRDLITATYAHIGPDVANSAKRFAGNNLSCGNCHLDAGAKKFGLPLYGLSSDFPKYSARTGAEISIEDRINSCMTRSMNGRPLPVTGPQMKALVSYVKFLSSGLAPGEQLPGHGAGKMADLDRAADPARGEKVYQRACLDCHNTDGSGVARDPKALQLGYAVPPLWGKDSFNEGAGMARIGDLANFVHSNMPHGADYLNPLLSDEDSWDVAAYVESQQRPQKPGLAEDFSGHLLDKPVDAPYGPYADDFPESQHKYGPFGPIRAEIARLKGEGKK</sequence>
<keyword evidence="3 4" id="KW-0408">Iron</keyword>
<feature type="domain" description="Cytochrome c" evidence="6">
    <location>
        <begin position="74"/>
        <end position="161"/>
    </location>
</feature>
<dbReference type="SUPFAM" id="SSF46626">
    <property type="entry name" value="Cytochrome c"/>
    <property type="match status" value="2"/>
</dbReference>
<dbReference type="InterPro" id="IPR051459">
    <property type="entry name" value="Cytochrome_c-type_DH"/>
</dbReference>
<evidence type="ECO:0000313" key="8">
    <source>
        <dbReference type="Proteomes" id="UP000198755"/>
    </source>
</evidence>
<dbReference type="Gene3D" id="1.10.760.10">
    <property type="entry name" value="Cytochrome c-like domain"/>
    <property type="match status" value="2"/>
</dbReference>
<name>A0A1I3ZR50_9HYPH</name>
<evidence type="ECO:0000256" key="3">
    <source>
        <dbReference type="ARBA" id="ARBA00023004"/>
    </source>
</evidence>
<keyword evidence="2 4" id="KW-0479">Metal-binding</keyword>
<dbReference type="RefSeq" id="WP_244532258.1">
    <property type="nucleotide sequence ID" value="NZ_FOSN01000008.1"/>
</dbReference>
<dbReference type="PANTHER" id="PTHR35008:SF9">
    <property type="entry name" value="CYTOCHROME C DOMAIN-CONTAINING PROTEIN"/>
    <property type="match status" value="1"/>
</dbReference>
<dbReference type="Pfam" id="PF00034">
    <property type="entry name" value="Cytochrom_C"/>
    <property type="match status" value="1"/>
</dbReference>
<dbReference type="InterPro" id="IPR036909">
    <property type="entry name" value="Cyt_c-like_dom_sf"/>
</dbReference>
<dbReference type="GO" id="GO:0020037">
    <property type="term" value="F:heme binding"/>
    <property type="evidence" value="ECO:0007669"/>
    <property type="project" value="InterPro"/>
</dbReference>
<dbReference type="Pfam" id="PF21342">
    <property type="entry name" value="SoxA-TsdA_cyt-c"/>
    <property type="match status" value="1"/>
</dbReference>
<protein>
    <submittedName>
        <fullName evidence="7">Thiosulfate dehydrogenase</fullName>
    </submittedName>
</protein>
<keyword evidence="1 4" id="KW-0349">Heme</keyword>
<feature type="signal peptide" evidence="5">
    <location>
        <begin position="1"/>
        <end position="30"/>
    </location>
</feature>
<evidence type="ECO:0000256" key="5">
    <source>
        <dbReference type="SAM" id="SignalP"/>
    </source>
</evidence>
<dbReference type="InterPro" id="IPR009056">
    <property type="entry name" value="Cyt_c-like_dom"/>
</dbReference>
<reference evidence="7 8" key="1">
    <citation type="submission" date="2016-10" db="EMBL/GenBank/DDBJ databases">
        <authorList>
            <person name="de Groot N.N."/>
        </authorList>
    </citation>
    <scope>NUCLEOTIDE SEQUENCE [LARGE SCALE GENOMIC DNA]</scope>
    <source>
        <strain evidence="7 8">NE2</strain>
    </source>
</reference>
<evidence type="ECO:0000256" key="2">
    <source>
        <dbReference type="ARBA" id="ARBA00022723"/>
    </source>
</evidence>
<proteinExistence type="predicted"/>
<dbReference type="AlphaFoldDB" id="A0A1I3ZR50"/>
<evidence type="ECO:0000259" key="6">
    <source>
        <dbReference type="PROSITE" id="PS51007"/>
    </source>
</evidence>
<accession>A0A1I3ZR50</accession>
<dbReference type="PANTHER" id="PTHR35008">
    <property type="entry name" value="BLL4482 PROTEIN-RELATED"/>
    <property type="match status" value="1"/>
</dbReference>
<evidence type="ECO:0000313" key="7">
    <source>
        <dbReference type="EMBL" id="SFK46644.1"/>
    </source>
</evidence>